<dbReference type="GO" id="GO:0008113">
    <property type="term" value="F:peptide-methionine (S)-S-oxide reductase activity"/>
    <property type="evidence" value="ECO:0007669"/>
    <property type="project" value="UniProtKB-EC"/>
</dbReference>
<evidence type="ECO:0000256" key="1">
    <source>
        <dbReference type="ARBA" id="ARBA00005591"/>
    </source>
</evidence>
<evidence type="ECO:0000256" key="3">
    <source>
        <dbReference type="ARBA" id="ARBA00023002"/>
    </source>
</evidence>
<evidence type="ECO:0000256" key="6">
    <source>
        <dbReference type="ARBA" id="ARBA00047806"/>
    </source>
</evidence>
<dbReference type="Proteomes" id="UP001165085">
    <property type="component" value="Unassembled WGS sequence"/>
</dbReference>
<evidence type="ECO:0000313" key="11">
    <source>
        <dbReference type="Proteomes" id="UP001165085"/>
    </source>
</evidence>
<comment type="catalytic activity">
    <reaction evidence="7">
        <text>[thioredoxin]-disulfide + L-methionine + H2O = L-methionine (S)-S-oxide + [thioredoxin]-dithiol</text>
        <dbReference type="Rhea" id="RHEA:19993"/>
        <dbReference type="Rhea" id="RHEA-COMP:10698"/>
        <dbReference type="Rhea" id="RHEA-COMP:10700"/>
        <dbReference type="ChEBI" id="CHEBI:15377"/>
        <dbReference type="ChEBI" id="CHEBI:29950"/>
        <dbReference type="ChEBI" id="CHEBI:50058"/>
        <dbReference type="ChEBI" id="CHEBI:57844"/>
        <dbReference type="ChEBI" id="CHEBI:58772"/>
        <dbReference type="EC" id="1.8.4.11"/>
    </reaction>
</comment>
<dbReference type="EC" id="1.8.4.11" evidence="2"/>
<reference evidence="11" key="1">
    <citation type="journal article" date="2023" name="Commun. Biol.">
        <title>Genome analysis of Parmales, the sister group of diatoms, reveals the evolutionary specialization of diatoms from phago-mixotrophs to photoautotrophs.</title>
        <authorList>
            <person name="Ban H."/>
            <person name="Sato S."/>
            <person name="Yoshikawa S."/>
            <person name="Yamada K."/>
            <person name="Nakamura Y."/>
            <person name="Ichinomiya M."/>
            <person name="Sato N."/>
            <person name="Blanc-Mathieu R."/>
            <person name="Endo H."/>
            <person name="Kuwata A."/>
            <person name="Ogata H."/>
        </authorList>
    </citation>
    <scope>NUCLEOTIDE SEQUENCE [LARGE SCALE GENOMIC DNA]</scope>
    <source>
        <strain evidence="11">NIES 3701</strain>
    </source>
</reference>
<dbReference type="InterPro" id="IPR050162">
    <property type="entry name" value="MsrA_MetSO_reductase"/>
</dbReference>
<dbReference type="AlphaFoldDB" id="A0A9W7BRZ1"/>
<accession>A0A9W7BRZ1</accession>
<dbReference type="EMBL" id="BRXY01000383">
    <property type="protein sequence ID" value="GMH91270.1"/>
    <property type="molecule type" value="Genomic_DNA"/>
</dbReference>
<dbReference type="PANTHER" id="PTHR42799:SF2">
    <property type="entry name" value="MITOCHONDRIAL PEPTIDE METHIONINE SULFOXIDE REDUCTASE"/>
    <property type="match status" value="1"/>
</dbReference>
<dbReference type="GO" id="GO:0034599">
    <property type="term" value="P:cellular response to oxidative stress"/>
    <property type="evidence" value="ECO:0007669"/>
    <property type="project" value="TreeGrafter"/>
</dbReference>
<dbReference type="HAMAP" id="MF_01401">
    <property type="entry name" value="MsrA"/>
    <property type="match status" value="1"/>
</dbReference>
<organism evidence="10 11">
    <name type="scientific">Triparma strigata</name>
    <dbReference type="NCBI Taxonomy" id="1606541"/>
    <lineage>
        <taxon>Eukaryota</taxon>
        <taxon>Sar</taxon>
        <taxon>Stramenopiles</taxon>
        <taxon>Ochrophyta</taxon>
        <taxon>Bolidophyceae</taxon>
        <taxon>Parmales</taxon>
        <taxon>Triparmaceae</taxon>
        <taxon>Triparma</taxon>
    </lineage>
</organism>
<keyword evidence="3" id="KW-0560">Oxidoreductase</keyword>
<feature type="domain" description="Peptide methionine sulphoxide reductase MsrA" evidence="9">
    <location>
        <begin position="94"/>
        <end position="237"/>
    </location>
</feature>
<comment type="similarity">
    <text evidence="1">Belongs to the MsrA Met sulfoxide reductase family.</text>
</comment>
<comment type="caution">
    <text evidence="10">The sequence shown here is derived from an EMBL/GenBank/DDBJ whole genome shotgun (WGS) entry which is preliminary data.</text>
</comment>
<evidence type="ECO:0000259" key="9">
    <source>
        <dbReference type="Pfam" id="PF01625"/>
    </source>
</evidence>
<feature type="chain" id="PRO_5040988905" description="peptide-methionine (S)-S-oxide reductase" evidence="8">
    <location>
        <begin position="19"/>
        <end position="251"/>
    </location>
</feature>
<protein>
    <recommendedName>
        <fullName evidence="2">peptide-methionine (S)-S-oxide reductase</fullName>
        <ecNumber evidence="2">1.8.4.11</ecNumber>
    </recommendedName>
    <alternativeName>
        <fullName evidence="5">Peptide-methionine (S)-S-oxide reductase</fullName>
    </alternativeName>
    <alternativeName>
        <fullName evidence="4">Protein-methionine-S-oxide reductase</fullName>
    </alternativeName>
</protein>
<dbReference type="GO" id="GO:0005737">
    <property type="term" value="C:cytoplasm"/>
    <property type="evidence" value="ECO:0007669"/>
    <property type="project" value="TreeGrafter"/>
</dbReference>
<dbReference type="PANTHER" id="PTHR42799">
    <property type="entry name" value="MITOCHONDRIAL PEPTIDE METHIONINE SULFOXIDE REDUCTASE"/>
    <property type="match status" value="1"/>
</dbReference>
<comment type="catalytic activity">
    <reaction evidence="6">
        <text>L-methionyl-[protein] + [thioredoxin]-disulfide + H2O = L-methionyl-(S)-S-oxide-[protein] + [thioredoxin]-dithiol</text>
        <dbReference type="Rhea" id="RHEA:14217"/>
        <dbReference type="Rhea" id="RHEA-COMP:10698"/>
        <dbReference type="Rhea" id="RHEA-COMP:10700"/>
        <dbReference type="Rhea" id="RHEA-COMP:12313"/>
        <dbReference type="Rhea" id="RHEA-COMP:12315"/>
        <dbReference type="ChEBI" id="CHEBI:15377"/>
        <dbReference type="ChEBI" id="CHEBI:16044"/>
        <dbReference type="ChEBI" id="CHEBI:29950"/>
        <dbReference type="ChEBI" id="CHEBI:44120"/>
        <dbReference type="ChEBI" id="CHEBI:50058"/>
        <dbReference type="EC" id="1.8.4.11"/>
    </reaction>
</comment>
<evidence type="ECO:0000256" key="2">
    <source>
        <dbReference type="ARBA" id="ARBA00012502"/>
    </source>
</evidence>
<keyword evidence="8" id="KW-0732">Signal</keyword>
<dbReference type="SUPFAM" id="SSF55068">
    <property type="entry name" value="Peptide methionine sulfoxide reductase"/>
    <property type="match status" value="1"/>
</dbReference>
<name>A0A9W7BRZ1_9STRA</name>
<dbReference type="Pfam" id="PF01625">
    <property type="entry name" value="PMSR"/>
    <property type="match status" value="1"/>
</dbReference>
<evidence type="ECO:0000256" key="4">
    <source>
        <dbReference type="ARBA" id="ARBA00030273"/>
    </source>
</evidence>
<keyword evidence="11" id="KW-1185">Reference proteome</keyword>
<evidence type="ECO:0000256" key="5">
    <source>
        <dbReference type="ARBA" id="ARBA00030643"/>
    </source>
</evidence>
<dbReference type="NCBIfam" id="TIGR00401">
    <property type="entry name" value="msrA"/>
    <property type="match status" value="1"/>
</dbReference>
<evidence type="ECO:0000256" key="8">
    <source>
        <dbReference type="SAM" id="SignalP"/>
    </source>
</evidence>
<dbReference type="OrthoDB" id="77405at2759"/>
<feature type="signal peptide" evidence="8">
    <location>
        <begin position="1"/>
        <end position="18"/>
    </location>
</feature>
<dbReference type="Gene3D" id="3.30.1060.10">
    <property type="entry name" value="Peptide methionine sulphoxide reductase MsrA"/>
    <property type="match status" value="1"/>
</dbReference>
<dbReference type="InterPro" id="IPR002569">
    <property type="entry name" value="Met_Sox_Rdtase_MsrA_dom"/>
</dbReference>
<proteinExistence type="inferred from homology"/>
<dbReference type="InterPro" id="IPR036509">
    <property type="entry name" value="Met_Sox_Rdtase_MsrA_sf"/>
</dbReference>
<evidence type="ECO:0000313" key="10">
    <source>
        <dbReference type="EMBL" id="GMH91270.1"/>
    </source>
</evidence>
<gene>
    <name evidence="10" type="ORF">TrST_g404</name>
</gene>
<evidence type="ECO:0000256" key="7">
    <source>
        <dbReference type="ARBA" id="ARBA00048782"/>
    </source>
</evidence>
<sequence length="251" mass="27827">MKLLATLTFLSTATTSTSFNLGRGLVSRNSNFGNLTTRPYSRSTRLNLFENIFGSPPSQEIVYSNLKYPANEMAEAALAGLVPSLSSKENLQIATFAGGCFWGLELAYQRLPGVLHTAVGYTQGPVLSPTYKAVCSGGTGHTEAIQVYYDDTCTYTDLLDVFFNRVDITTVNGQGNDRGTQYRTGIYPHTTEQIEEARERMEREGEKVKRVATEIKEAEVFWPAEGYHQQYLEKGGQNAEKNAKDVIRCYG</sequence>